<feature type="compositionally biased region" description="Acidic residues" evidence="5">
    <location>
        <begin position="486"/>
        <end position="495"/>
    </location>
</feature>
<dbReference type="InterPro" id="IPR029058">
    <property type="entry name" value="AB_hydrolase_fold"/>
</dbReference>
<sequence>MTTFTTKNQSKKRYYRALIVAAILFILVAFIIISRRDRYLTNSSSFNSQNDFRQKSNPSFVSPSLSSSSSSSSSSSHSNYDMKQNERKKFYLDESIEDESLIEIDGVELKGQIRISKNGGMVASYLGVPYSEAPLGPNRFEPPTFPQSSINATKTIEAFYQPIKCYQNQYDLSITEMKGLGDESKEDCLFLNIWTPVAQNQCEDCNETEIDFTKKPVMIFIHSGLFQFGGIGSPELDPSFLVAEKKIIVVTVQYRLGIFGFGPSESQSNDQQFRSLGLQDQAKALEWVNRNIERFGGDPQQVTLAGHGAGAVSIGFHLMDPKTNKLFQRALMQGVQNIWNIGTYGINEKSVKFLMEDSNCDETVSSKRDVKACIQQQRIQPIVFLEGQQYLIDIFPVPFSPDFNPLTKELHSKTKTMTAESRFNDSLLESLFQNWNIFTKNHEILIGLNSDDDYQFEKINRINHRVHFGDRDDENEDYDYNSNENVNEEDGDDNDENHNENNNDEDDDHSDDDDHRNHIHENNETKEENENDDDDEDVDEENENSDGKNESNGTENVDKDAADSKEDDNENENENDETDANKADAKDVIEKRANDLSKKSMTDDIEIIEKEDSNGDDGADAAASAVDDDDDDDDDEDQDADNVADDGAKNLEEDSDVKDKNKDMNHNISSNNSDESSMETETTETPMITTPPVLLN</sequence>
<dbReference type="OrthoDB" id="408631at2759"/>
<reference evidence="8" key="2">
    <citation type="submission" date="2020-01" db="EMBL/GenBank/DDBJ databases">
        <authorList>
            <person name="Korhonen P.K.K."/>
            <person name="Guangxu M.G."/>
            <person name="Wang T.W."/>
            <person name="Stroehlein A.J.S."/>
            <person name="Young N.D."/>
            <person name="Ang C.-S.A."/>
            <person name="Fernando D.W.F."/>
            <person name="Lu H.L."/>
            <person name="Taylor S.T."/>
            <person name="Ehtesham M.E.M."/>
            <person name="Najaraj S.H.N."/>
            <person name="Harsha G.H.G."/>
            <person name="Madugundu A.M."/>
            <person name="Renuse S.R."/>
            <person name="Holt D.H."/>
            <person name="Pandey A.P."/>
            <person name="Papenfuss A.P."/>
            <person name="Gasser R.B.G."/>
            <person name="Fischer K.F."/>
        </authorList>
    </citation>
    <scope>NUCLEOTIDE SEQUENCE</scope>
    <source>
        <strain evidence="8">SSS_KF_BRIS2020</strain>
    </source>
</reference>
<evidence type="ECO:0000256" key="1">
    <source>
        <dbReference type="ARBA" id="ARBA00005964"/>
    </source>
</evidence>
<comment type="similarity">
    <text evidence="1">Belongs to the type-B carboxylesterase/lipase family.</text>
</comment>
<dbReference type="AlphaFoldDB" id="A0A834R775"/>
<evidence type="ECO:0000259" key="7">
    <source>
        <dbReference type="Pfam" id="PF00135"/>
    </source>
</evidence>
<dbReference type="Proteomes" id="UP000070412">
    <property type="component" value="Unassembled WGS sequence"/>
</dbReference>
<reference evidence="10" key="1">
    <citation type="journal article" date="2020" name="PLoS Negl. Trop. Dis.">
        <title>High-quality nuclear genome for Sarcoptes scabiei-A critical resource for a neglected parasite.</title>
        <authorList>
            <person name="Korhonen P.K."/>
            <person name="Gasser R.B."/>
            <person name="Ma G."/>
            <person name="Wang T."/>
            <person name="Stroehlein A.J."/>
            <person name="Young N.D."/>
            <person name="Ang C.S."/>
            <person name="Fernando D.D."/>
            <person name="Lu H.C."/>
            <person name="Taylor S."/>
            <person name="Reynolds S.L."/>
            <person name="Mofiz E."/>
            <person name="Najaraj S.H."/>
            <person name="Gowda H."/>
            <person name="Madugundu A."/>
            <person name="Renuse S."/>
            <person name="Holt D."/>
            <person name="Pandey A."/>
            <person name="Papenfuss A.T."/>
            <person name="Fischer K."/>
        </authorList>
    </citation>
    <scope>NUCLEOTIDE SEQUENCE [LARGE SCALE GENOMIC DNA]</scope>
</reference>
<dbReference type="GO" id="GO:0019695">
    <property type="term" value="P:choline metabolic process"/>
    <property type="evidence" value="ECO:0007669"/>
    <property type="project" value="TreeGrafter"/>
</dbReference>
<name>A0A834R775_SARSC</name>
<dbReference type="GO" id="GO:0005886">
    <property type="term" value="C:plasma membrane"/>
    <property type="evidence" value="ECO:0007669"/>
    <property type="project" value="TreeGrafter"/>
</dbReference>
<feature type="region of interest" description="Disordered" evidence="5">
    <location>
        <begin position="44"/>
        <end position="81"/>
    </location>
</feature>
<dbReference type="GO" id="GO:0005615">
    <property type="term" value="C:extracellular space"/>
    <property type="evidence" value="ECO:0007669"/>
    <property type="project" value="TreeGrafter"/>
</dbReference>
<feature type="compositionally biased region" description="Low complexity" evidence="5">
    <location>
        <begin position="683"/>
        <end position="696"/>
    </location>
</feature>
<evidence type="ECO:0000313" key="8">
    <source>
        <dbReference type="EMBL" id="KAF7490372.1"/>
    </source>
</evidence>
<feature type="compositionally biased region" description="Acidic residues" evidence="5">
    <location>
        <begin position="626"/>
        <end position="644"/>
    </location>
</feature>
<dbReference type="GO" id="GO:0003990">
    <property type="term" value="F:acetylcholinesterase activity"/>
    <property type="evidence" value="ECO:0007669"/>
    <property type="project" value="TreeGrafter"/>
</dbReference>
<feature type="compositionally biased region" description="Basic and acidic residues" evidence="5">
    <location>
        <begin position="579"/>
        <end position="613"/>
    </location>
</feature>
<protein>
    <submittedName>
        <fullName evidence="8">Acetylcholinesterase</fullName>
    </submittedName>
</protein>
<feature type="transmembrane region" description="Helical" evidence="6">
    <location>
        <begin position="14"/>
        <end position="33"/>
    </location>
</feature>
<keyword evidence="2" id="KW-0719">Serine esterase</keyword>
<gene>
    <name evidence="8" type="ORF">SSS_6523</name>
</gene>
<proteinExistence type="inferred from homology"/>
<evidence type="ECO:0000256" key="3">
    <source>
        <dbReference type="ARBA" id="ARBA00022801"/>
    </source>
</evidence>
<evidence type="ECO:0000256" key="2">
    <source>
        <dbReference type="ARBA" id="ARBA00022487"/>
    </source>
</evidence>
<evidence type="ECO:0000256" key="5">
    <source>
        <dbReference type="SAM" id="MobiDB-lite"/>
    </source>
</evidence>
<keyword evidence="6" id="KW-0812">Transmembrane</keyword>
<evidence type="ECO:0000256" key="6">
    <source>
        <dbReference type="SAM" id="Phobius"/>
    </source>
</evidence>
<dbReference type="EnsemblMetazoa" id="SSS_6523s_mrna">
    <property type="protein sequence ID" value="KAF7490372.1"/>
    <property type="gene ID" value="SSS_6523"/>
</dbReference>
<feature type="compositionally biased region" description="Acidic residues" evidence="5">
    <location>
        <begin position="529"/>
        <end position="544"/>
    </location>
</feature>
<keyword evidence="4" id="KW-0325">Glycoprotein</keyword>
<keyword evidence="6" id="KW-0472">Membrane</keyword>
<dbReference type="PANTHER" id="PTHR43918:SF4">
    <property type="entry name" value="CARBOXYLIC ESTER HYDROLASE"/>
    <property type="match status" value="1"/>
</dbReference>
<dbReference type="Pfam" id="PF00135">
    <property type="entry name" value="COesterase"/>
    <property type="match status" value="1"/>
</dbReference>
<evidence type="ECO:0000256" key="4">
    <source>
        <dbReference type="ARBA" id="ARBA00023180"/>
    </source>
</evidence>
<feature type="domain" description="Carboxylesterase type B" evidence="7">
    <location>
        <begin position="101"/>
        <end position="509"/>
    </location>
</feature>
<dbReference type="GO" id="GO:0006581">
    <property type="term" value="P:acetylcholine catabolic process"/>
    <property type="evidence" value="ECO:0007669"/>
    <property type="project" value="TreeGrafter"/>
</dbReference>
<feature type="compositionally biased region" description="Acidic residues" evidence="5">
    <location>
        <begin position="502"/>
        <end position="511"/>
    </location>
</feature>
<dbReference type="Gene3D" id="3.40.50.1820">
    <property type="entry name" value="alpha/beta hydrolase"/>
    <property type="match status" value="1"/>
</dbReference>
<feature type="compositionally biased region" description="Low complexity" evidence="5">
    <location>
        <begin position="56"/>
        <end position="78"/>
    </location>
</feature>
<dbReference type="EMBL" id="WVUK01000062">
    <property type="protein sequence ID" value="KAF7490372.1"/>
    <property type="molecule type" value="Genomic_DNA"/>
</dbReference>
<feature type="compositionally biased region" description="Basic and acidic residues" evidence="5">
    <location>
        <begin position="646"/>
        <end position="665"/>
    </location>
</feature>
<dbReference type="InterPro" id="IPR050654">
    <property type="entry name" value="AChE-related_enzymes"/>
</dbReference>
<accession>A0A834R775</accession>
<keyword evidence="10" id="KW-1185">Reference proteome</keyword>
<dbReference type="InterPro" id="IPR002018">
    <property type="entry name" value="CarbesteraseB"/>
</dbReference>
<dbReference type="PANTHER" id="PTHR43918">
    <property type="entry name" value="ACETYLCHOLINESTERASE"/>
    <property type="match status" value="1"/>
</dbReference>
<keyword evidence="3" id="KW-0378">Hydrolase</keyword>
<evidence type="ECO:0000313" key="10">
    <source>
        <dbReference type="Proteomes" id="UP000070412"/>
    </source>
</evidence>
<dbReference type="InterPro" id="IPR019819">
    <property type="entry name" value="Carboxylesterase_B_CS"/>
</dbReference>
<dbReference type="SUPFAM" id="SSF53474">
    <property type="entry name" value="alpha/beta-Hydrolases"/>
    <property type="match status" value="1"/>
</dbReference>
<reference evidence="9" key="3">
    <citation type="submission" date="2022-06" db="UniProtKB">
        <authorList>
            <consortium name="EnsemblMetazoa"/>
        </authorList>
    </citation>
    <scope>IDENTIFICATION</scope>
</reference>
<evidence type="ECO:0000313" key="9">
    <source>
        <dbReference type="EnsemblMetazoa" id="KAF7490372.1"/>
    </source>
</evidence>
<dbReference type="PROSITE" id="PS00941">
    <property type="entry name" value="CARBOXYLESTERASE_B_2"/>
    <property type="match status" value="1"/>
</dbReference>
<keyword evidence="6" id="KW-1133">Transmembrane helix</keyword>
<feature type="compositionally biased region" description="Basic and acidic residues" evidence="5">
    <location>
        <begin position="512"/>
        <end position="528"/>
    </location>
</feature>
<feature type="region of interest" description="Disordered" evidence="5">
    <location>
        <begin position="469"/>
        <end position="696"/>
    </location>
</feature>
<organism evidence="8">
    <name type="scientific">Sarcoptes scabiei</name>
    <name type="common">Itch mite</name>
    <name type="synonym">Acarus scabiei</name>
    <dbReference type="NCBI Taxonomy" id="52283"/>
    <lineage>
        <taxon>Eukaryota</taxon>
        <taxon>Metazoa</taxon>
        <taxon>Ecdysozoa</taxon>
        <taxon>Arthropoda</taxon>
        <taxon>Chelicerata</taxon>
        <taxon>Arachnida</taxon>
        <taxon>Acari</taxon>
        <taxon>Acariformes</taxon>
        <taxon>Sarcoptiformes</taxon>
        <taxon>Astigmata</taxon>
        <taxon>Psoroptidia</taxon>
        <taxon>Sarcoptoidea</taxon>
        <taxon>Sarcoptidae</taxon>
        <taxon>Sarcoptinae</taxon>
        <taxon>Sarcoptes</taxon>
    </lineage>
</organism>
<feature type="compositionally biased region" description="Acidic residues" evidence="5">
    <location>
        <begin position="565"/>
        <end position="578"/>
    </location>
</feature>